<proteinExistence type="predicted"/>
<dbReference type="Proteomes" id="UP000642014">
    <property type="component" value="Unassembled WGS sequence"/>
</dbReference>
<organism evidence="2 3">
    <name type="scientific">Streptomyces cinereoruber</name>
    <dbReference type="NCBI Taxonomy" id="67260"/>
    <lineage>
        <taxon>Bacteria</taxon>
        <taxon>Bacillati</taxon>
        <taxon>Actinomycetota</taxon>
        <taxon>Actinomycetes</taxon>
        <taxon>Kitasatosporales</taxon>
        <taxon>Streptomycetaceae</taxon>
        <taxon>Streptomyces</taxon>
    </lineage>
</organism>
<gene>
    <name evidence="2" type="ORF">GCM10010497_25900</name>
</gene>
<dbReference type="AlphaFoldDB" id="A0AAV4KG92"/>
<feature type="region of interest" description="Disordered" evidence="1">
    <location>
        <begin position="118"/>
        <end position="145"/>
    </location>
</feature>
<accession>A0AAV4KG92</accession>
<protein>
    <submittedName>
        <fullName evidence="2">Uncharacterized protein</fullName>
    </submittedName>
</protein>
<feature type="compositionally biased region" description="Polar residues" evidence="1">
    <location>
        <begin position="48"/>
        <end position="66"/>
    </location>
</feature>
<feature type="region of interest" description="Disordered" evidence="1">
    <location>
        <begin position="37"/>
        <end position="81"/>
    </location>
</feature>
<reference evidence="2 3" key="1">
    <citation type="journal article" date="2014" name="Int. J. Syst. Evol. Microbiol.">
        <title>Complete genome sequence of Corynebacterium casei LMG S-19264T (=DSM 44701T), isolated from a smear-ripened cheese.</title>
        <authorList>
            <consortium name="US DOE Joint Genome Institute (JGI-PGF)"/>
            <person name="Walter F."/>
            <person name="Albersmeier A."/>
            <person name="Kalinowski J."/>
            <person name="Ruckert C."/>
        </authorList>
    </citation>
    <scope>NUCLEOTIDE SEQUENCE [LARGE SCALE GENOMIC DNA]</scope>
    <source>
        <strain evidence="2 3">JCM 4205</strain>
    </source>
</reference>
<evidence type="ECO:0000313" key="3">
    <source>
        <dbReference type="Proteomes" id="UP000642014"/>
    </source>
</evidence>
<comment type="caution">
    <text evidence="2">The sequence shown here is derived from an EMBL/GenBank/DDBJ whole genome shotgun (WGS) entry which is preliminary data.</text>
</comment>
<dbReference type="EMBL" id="BMSJ01000004">
    <property type="protein sequence ID" value="GGR22590.1"/>
    <property type="molecule type" value="Genomic_DNA"/>
</dbReference>
<name>A0AAV4KG92_9ACTN</name>
<evidence type="ECO:0000256" key="1">
    <source>
        <dbReference type="SAM" id="MobiDB-lite"/>
    </source>
</evidence>
<evidence type="ECO:0000313" key="2">
    <source>
        <dbReference type="EMBL" id="GGR22590.1"/>
    </source>
</evidence>
<sequence>MVRLPQFPGEGKGSGLECEIECRVESGSERHLIRIPRALLPGRRQHAPNDQKTPTSSSFTAITPTSSKKRRPSGPSEVGNLCVRVPRRSGAGPVAAAVQETHEAAERVDPGLLVLRRGGPDRRFPARQSSRGWTAVTRPFASAAR</sequence>